<keyword evidence="4 6" id="KW-0175">Coiled coil</keyword>
<feature type="repeat" description="ANK" evidence="5">
    <location>
        <begin position="1083"/>
        <end position="1105"/>
    </location>
</feature>
<evidence type="ECO:0000256" key="4">
    <source>
        <dbReference type="ARBA" id="ARBA00023054"/>
    </source>
</evidence>
<feature type="compositionally biased region" description="Basic and acidic residues" evidence="7">
    <location>
        <begin position="967"/>
        <end position="985"/>
    </location>
</feature>
<keyword evidence="9" id="KW-1185">Reference proteome</keyword>
<feature type="coiled-coil region" evidence="6">
    <location>
        <begin position="436"/>
        <end position="470"/>
    </location>
</feature>
<dbReference type="InterPro" id="IPR036770">
    <property type="entry name" value="Ankyrin_rpt-contain_sf"/>
</dbReference>
<feature type="compositionally biased region" description="Low complexity" evidence="7">
    <location>
        <begin position="77"/>
        <end position="88"/>
    </location>
</feature>
<proteinExistence type="predicted"/>
<keyword evidence="2" id="KW-0677">Repeat</keyword>
<evidence type="ECO:0000313" key="8">
    <source>
        <dbReference type="Ensembl" id="ENSMZEP00005029875.1"/>
    </source>
</evidence>
<dbReference type="GO" id="GO:0005856">
    <property type="term" value="C:cytoskeleton"/>
    <property type="evidence" value="ECO:0007669"/>
    <property type="project" value="TreeGrafter"/>
</dbReference>
<evidence type="ECO:0000256" key="3">
    <source>
        <dbReference type="ARBA" id="ARBA00023043"/>
    </source>
</evidence>
<dbReference type="PANTHER" id="PTHR24168">
    <property type="entry name" value="KN MOTIF AND ANKYRIN REPEAT DOMAIN-CONTAINING"/>
    <property type="match status" value="1"/>
</dbReference>
<dbReference type="PROSITE" id="PS50088">
    <property type="entry name" value="ANK_REPEAT"/>
    <property type="match status" value="3"/>
</dbReference>
<feature type="compositionally biased region" description="Low complexity" evidence="7">
    <location>
        <begin position="936"/>
        <end position="954"/>
    </location>
</feature>
<dbReference type="Pfam" id="PF12796">
    <property type="entry name" value="Ank_2"/>
    <property type="match status" value="1"/>
</dbReference>
<dbReference type="InterPro" id="IPR002110">
    <property type="entry name" value="Ankyrin_rpt"/>
</dbReference>
<evidence type="ECO:0000256" key="7">
    <source>
        <dbReference type="SAM" id="MobiDB-lite"/>
    </source>
</evidence>
<feature type="repeat" description="ANK" evidence="5">
    <location>
        <begin position="1188"/>
        <end position="1209"/>
    </location>
</feature>
<feature type="region of interest" description="Disordered" evidence="7">
    <location>
        <begin position="53"/>
        <end position="90"/>
    </location>
</feature>
<gene>
    <name evidence="8" type="primary">KANK1</name>
</gene>
<name>A0A3P9D5C8_9CICH</name>
<organism evidence="8 9">
    <name type="scientific">Maylandia zebra</name>
    <name type="common">zebra mbuna</name>
    <dbReference type="NCBI Taxonomy" id="106582"/>
    <lineage>
        <taxon>Eukaryota</taxon>
        <taxon>Metazoa</taxon>
        <taxon>Chordata</taxon>
        <taxon>Craniata</taxon>
        <taxon>Vertebrata</taxon>
        <taxon>Euteleostomi</taxon>
        <taxon>Actinopterygii</taxon>
        <taxon>Neopterygii</taxon>
        <taxon>Teleostei</taxon>
        <taxon>Neoteleostei</taxon>
        <taxon>Acanthomorphata</taxon>
        <taxon>Ovalentaria</taxon>
        <taxon>Cichlomorphae</taxon>
        <taxon>Cichliformes</taxon>
        <taxon>Cichlidae</taxon>
        <taxon>African cichlids</taxon>
        <taxon>Pseudocrenilabrinae</taxon>
        <taxon>Haplochromini</taxon>
        <taxon>Maylandia</taxon>
        <taxon>Maylandia zebra complex</taxon>
    </lineage>
</organism>
<protein>
    <submittedName>
        <fullName evidence="8">KN motif and ankyrin repeat domains 1a</fullName>
    </submittedName>
</protein>
<feature type="region of interest" description="Disordered" evidence="7">
    <location>
        <begin position="361"/>
        <end position="381"/>
    </location>
</feature>
<dbReference type="FunFam" id="1.25.40.20:FF:000017">
    <property type="entry name" value="KN motif and ankyrin repeat domain-containing protein 1"/>
    <property type="match status" value="1"/>
</dbReference>
<dbReference type="GO" id="GO:0030837">
    <property type="term" value="P:negative regulation of actin filament polymerization"/>
    <property type="evidence" value="ECO:0007669"/>
    <property type="project" value="InterPro"/>
</dbReference>
<keyword evidence="3 5" id="KW-0040">ANK repeat</keyword>
<evidence type="ECO:0000256" key="1">
    <source>
        <dbReference type="ARBA" id="ARBA00022553"/>
    </source>
</evidence>
<dbReference type="SUPFAM" id="SSF48403">
    <property type="entry name" value="Ankyrin repeat"/>
    <property type="match status" value="1"/>
</dbReference>
<feature type="region of interest" description="Disordered" evidence="7">
    <location>
        <begin position="869"/>
        <end position="894"/>
    </location>
</feature>
<reference evidence="8" key="1">
    <citation type="submission" date="2025-08" db="UniProtKB">
        <authorList>
            <consortium name="Ensembl"/>
        </authorList>
    </citation>
    <scope>IDENTIFICATION</scope>
</reference>
<feature type="repeat" description="ANK" evidence="5">
    <location>
        <begin position="1155"/>
        <end position="1187"/>
    </location>
</feature>
<dbReference type="InterPro" id="IPR021939">
    <property type="entry name" value="KN_motif"/>
</dbReference>
<dbReference type="PANTHER" id="PTHR24168:SF19">
    <property type="entry name" value="KN MOTIF AND ANKYRIN REPEAT DOMAIN-CONTAINING PROTEIN 1"/>
    <property type="match status" value="1"/>
</dbReference>
<dbReference type="GeneTree" id="ENSGT00940000154886"/>
<dbReference type="GO" id="GO:0005737">
    <property type="term" value="C:cytoplasm"/>
    <property type="evidence" value="ECO:0007669"/>
    <property type="project" value="TreeGrafter"/>
</dbReference>
<evidence type="ECO:0000313" key="9">
    <source>
        <dbReference type="Proteomes" id="UP000265160"/>
    </source>
</evidence>
<feature type="compositionally biased region" description="Polar residues" evidence="7">
    <location>
        <begin position="368"/>
        <end position="381"/>
    </location>
</feature>
<dbReference type="PROSITE" id="PS50297">
    <property type="entry name" value="ANK_REP_REGION"/>
    <property type="match status" value="3"/>
</dbReference>
<evidence type="ECO:0000256" key="6">
    <source>
        <dbReference type="SAM" id="Coils"/>
    </source>
</evidence>
<evidence type="ECO:0000256" key="2">
    <source>
        <dbReference type="ARBA" id="ARBA00022737"/>
    </source>
</evidence>
<feature type="region of interest" description="Disordered" evidence="7">
    <location>
        <begin position="913"/>
        <end position="1005"/>
    </location>
</feature>
<accession>A0A3P9D5C8</accession>
<dbReference type="Pfam" id="PF12075">
    <property type="entry name" value="KN_motif"/>
    <property type="match status" value="1"/>
</dbReference>
<feature type="compositionally biased region" description="Acidic residues" evidence="7">
    <location>
        <begin position="955"/>
        <end position="966"/>
    </location>
</feature>
<dbReference type="Ensembl" id="ENSMZET00005030815.1">
    <property type="protein sequence ID" value="ENSMZEP00005029875.1"/>
    <property type="gene ID" value="ENSMZEG00005022232.1"/>
</dbReference>
<evidence type="ECO:0000256" key="5">
    <source>
        <dbReference type="PROSITE-ProRule" id="PRU00023"/>
    </source>
</evidence>
<dbReference type="PRINTS" id="PR01415">
    <property type="entry name" value="ANKYRIN"/>
</dbReference>
<dbReference type="SMART" id="SM00248">
    <property type="entry name" value="ANK"/>
    <property type="match status" value="5"/>
</dbReference>
<keyword evidence="1" id="KW-0597">Phosphoprotein</keyword>
<feature type="compositionally biased region" description="Basic and acidic residues" evidence="7">
    <location>
        <begin position="992"/>
        <end position="1005"/>
    </location>
</feature>
<dbReference type="Gene3D" id="1.25.40.20">
    <property type="entry name" value="Ankyrin repeat-containing domain"/>
    <property type="match status" value="1"/>
</dbReference>
<dbReference type="InterPro" id="IPR047184">
    <property type="entry name" value="KANK1-4"/>
</dbReference>
<dbReference type="STRING" id="106582.ENSMZEP00005029875"/>
<dbReference type="Pfam" id="PF00023">
    <property type="entry name" value="Ank"/>
    <property type="match status" value="1"/>
</dbReference>
<feature type="compositionally biased region" description="Polar residues" evidence="7">
    <location>
        <begin position="875"/>
        <end position="888"/>
    </location>
</feature>
<dbReference type="Proteomes" id="UP000265160">
    <property type="component" value="Unplaced"/>
</dbReference>
<reference evidence="8" key="2">
    <citation type="submission" date="2025-09" db="UniProtKB">
        <authorList>
            <consortium name="Ensembl"/>
        </authorList>
    </citation>
    <scope>IDENTIFICATION</scope>
</reference>
<sequence>IGQRCPSTEDEKDSEAPYYVETPYGYQLDLDFLKYVDDIERGNTIKKLSIQRKPKVAKPSAVPRGSTGGVGAQAEWTSTDSLSSSNSDGKQSPVFFTNRAAAPLTPTLSRAACEVPLHQPCSSFAEQKQLLPPPSPRFAPRHNPQVEKTLMETRRRLEQERALLQPLSEPPMPRRRLASFGGMGSSSSLSSYSGSIGTSQISPNTYQTLPINGHLPNGEYNPYYPPSRGSSIRHSPMSSGVATPVTNVSPLHLQQIREQMVVALKKLKELEEQVKTIPILQVKIAVLQEEKRQLAAQSKGQGLGGFRKRSYSVGCADQMENPGPIQKETELHIIEPEAQEQSAQRLEEFRRLAAEVQALEKTSKDNANENQPQNLTQNQAHQKSVGIVTDQNMNNLPATQRKPEKERCFRDAGVSTERLEIRSTAVGVTEAMLGMSSEAEKEIELQQQTIDSLKEKIYRLEVQLKETTHQMEMGKLKLELQAAGGSNKKKADKGLMVRPEMYSACVEAKVQTRSQGVGEHLEFSHVSTAKSPQTLSRGVSCQPSVHSVATGPDIPMDRWVVHEQMEVSDQCVGRHVETCHRQVGVELSVCEVGVNTEELVDSLTLGEPAMEASKEQRSMGCGDCSVDVIVSPIKTLVSQGTETDRVSQVDSGVTAAPEFLTQETSTEAEVAHKSTNTKQAVLSDSFTHMESVTSDKQTNTVVTETRTVAAGEGLVKDVHSTAKMRSIAVGTTSDVELLPGKLSSTKTKECGVGPVSVHENFLVGLKTRNIACGPSQPTAHGGVSLDHYIERVQKLLQEQQMLLAENYTELAEAFGQPQSQFGVINSQLVSTLSSINSVMKYGSAEDILNSQQLQLSSVGAKHVEKSPDLTAADTPANTPSQQQISAAEQKSRMDLQMSTALHGATSTLKSIMKKKDGRADSNGTKKNLQFVGVNGGYETTSSDDSSSEDSSSSGSDEEDEEEEEEGYGGKEEHQKVEGQSLREEFQPEGAEDVDKKDDEESSEKYELSEKMLAACDVLKLHLSDSKAVTNKDLRGCLNTVQHEWFRVSSQKAAVAAMVEDYLGAFTDFSPAVLRHIVNMADGNGNTALHYSVSHSNFQVVKKLLDADVCNVNQQNKAGYTPIMLAALAAVETPRDMRIVEELFGKGDVNARASQAGQTGLMLAVSHGRMDMVRALLAHGADVNIQDDEGSTALMCASEHGHVEIVKLLLARPGCDATLSDSDESSALSIALEAGHKDIAVLLYAHVNFSKAQSPVSLKSFLSRQHLETVIHAFISSRLDDCNALYVGVSQSRLQLVQNAAARLLTGT</sequence>